<dbReference type="Pfam" id="PF20884">
    <property type="entry name" value="MUM1-like_PWWP"/>
    <property type="match status" value="1"/>
</dbReference>
<dbReference type="SMR" id="A2BG95"/>
<organism evidence="6 8">
    <name type="scientific">Mus musculus</name>
    <name type="common">Mouse</name>
    <dbReference type="NCBI Taxonomy" id="10090"/>
    <lineage>
        <taxon>Eukaryota</taxon>
        <taxon>Metazoa</taxon>
        <taxon>Chordata</taxon>
        <taxon>Craniata</taxon>
        <taxon>Vertebrata</taxon>
        <taxon>Euteleostomi</taxon>
        <taxon>Mammalia</taxon>
        <taxon>Eutheria</taxon>
        <taxon>Euarchontoglires</taxon>
        <taxon>Glires</taxon>
        <taxon>Rodentia</taxon>
        <taxon>Myomorpha</taxon>
        <taxon>Muroidea</taxon>
        <taxon>Muridae</taxon>
        <taxon>Murinae</taxon>
        <taxon>Mus</taxon>
        <taxon>Mus</taxon>
    </lineage>
</organism>
<dbReference type="InterPro" id="IPR048765">
    <property type="entry name" value="PWP3A_3B_4_N"/>
</dbReference>
<dbReference type="UCSC" id="uc009tpk.2">
    <property type="organism name" value="mouse"/>
</dbReference>
<dbReference type="BioGRID-ORCS" id="546325">
    <property type="hits" value="0 hits in 36 CRISPR screens"/>
</dbReference>
<feature type="region of interest" description="Disordered" evidence="2">
    <location>
        <begin position="174"/>
        <end position="196"/>
    </location>
</feature>
<dbReference type="PaxDb" id="10090-ENSMUSP00000109751"/>
<keyword evidence="8" id="KW-1185">Reference proteome</keyword>
<dbReference type="Pfam" id="PF20886">
    <property type="entry name" value="PWP3A-B_C"/>
    <property type="match status" value="1"/>
</dbReference>
<evidence type="ECO:0000259" key="5">
    <source>
        <dbReference type="Pfam" id="PF20887"/>
    </source>
</evidence>
<evidence type="ECO:0000259" key="3">
    <source>
        <dbReference type="Pfam" id="PF20884"/>
    </source>
</evidence>
<dbReference type="CDD" id="cd06080">
    <property type="entry name" value="PWWP_MUM1-like"/>
    <property type="match status" value="1"/>
</dbReference>
<sequence>MDSSEYVLCGWKSQLCPARVLSRPRTPAHSKRRGVPFLEVQILPVGEKRRVRSSKVRPLAKSEIISINSLAGKESRGRGSPGQTRASRRALKVALDGLGEGSSFFQGGRAGSRRTSTLAPKVPKEQASSSSSSLGQRLCLRLRQLLPLSLCQRLHLHLRLRLHLHMHLCLQGRNQKGQGLSQRSPGKRVRPDPGPVMMGSQNVPAVPVGKAQAHTAVGLPRSEMEGDVLRGTRVWPSYSKKTPLGKAGGNPGKRKPGTGKRKLRSLSAPASRKGTRFKTEQQAASGPPRHISISPKALKQRVRCAGLEIRAAGAQRKTALAENKDHPGLGTPKPDSKRASAACMPPVLRLRRSLRIASRKKKTHVLCALCGLPEWEPQVHSKVTNTRFKRRGARVQKDAKATNVVSAQEPSTIEQGTLVWFKFQDLPFWPAVVKSVSKIDKMARVLLIEGNMQFERRGIRVPLRKLKHLDCGEKVSLVRRASRLYAQGINWCFSVIDHYREGLSRGSLLGSFMDYYTTQASYPLRRAVQEGDLHIDFPKVSYAELEDWEEETALGGKGPYKKLLPDRMRAAWDRANQKLVDFIVKRKGADQHLLDIVKGRKPSRWLDDLWKSKREVFCIETYLEDDDQLHLVARHLQEVAKEADEALLSLARGDKVRFTMEVLFPEAIIYSIAALDELSYKEAEEKYLRGPPVHYREKELFDKTILKAARKRSAARIRAARDPPVPTP</sequence>
<comment type="similarity">
    <text evidence="1">Belongs to the PWWP3A family.</text>
</comment>
<dbReference type="PhosphoSitePlus" id="A2BG95"/>
<dbReference type="InterPro" id="IPR035504">
    <property type="entry name" value="MUM1-like_PWWP"/>
</dbReference>
<dbReference type="AGR" id="MGI:3645575"/>
<dbReference type="Pfam" id="PF20887">
    <property type="entry name" value="PWP3A-B_N"/>
    <property type="match status" value="1"/>
</dbReference>
<feature type="region of interest" description="Disordered" evidence="2">
    <location>
        <begin position="315"/>
        <end position="341"/>
    </location>
</feature>
<reference evidence="6 8" key="1">
    <citation type="journal article" date="2009" name="PLoS Biol.">
        <title>Lineage-specific biology revealed by a finished genome assembly of the mouse.</title>
        <authorList>
            <consortium name="Mouse Genome Sequencing Consortium"/>
            <person name="Church D.M."/>
            <person name="Goodstadt L."/>
            <person name="Hillier L.W."/>
            <person name="Zody M.C."/>
            <person name="Goldstein S."/>
            <person name="She X."/>
            <person name="Bult C.J."/>
            <person name="Agarwala R."/>
            <person name="Cherry J.L."/>
            <person name="DiCuccio M."/>
            <person name="Hlavina W."/>
            <person name="Kapustin Y."/>
            <person name="Meric P."/>
            <person name="Maglott D."/>
            <person name="Birtle Z."/>
            <person name="Marques A.C."/>
            <person name="Graves T."/>
            <person name="Zhou S."/>
            <person name="Teague B."/>
            <person name="Potamousis K."/>
            <person name="Churas C."/>
            <person name="Place M."/>
            <person name="Herschleb J."/>
            <person name="Runnheim R."/>
            <person name="Forrest D."/>
            <person name="Amos-Landgraf J."/>
            <person name="Schwartz D.C."/>
            <person name="Cheng Z."/>
            <person name="Lindblad-Toh K."/>
            <person name="Eichler E.E."/>
            <person name="Ponting C.P."/>
        </authorList>
    </citation>
    <scope>NUCLEOTIDE SEQUENCE [LARGE SCALE GENOMIC DNA]</scope>
    <source>
        <strain evidence="6 8">C57BL/6J</strain>
    </source>
</reference>
<dbReference type="CTD" id="546325"/>
<dbReference type="Proteomes" id="UP000000589">
    <property type="component" value="Chromosome X"/>
</dbReference>
<dbReference type="PANTHER" id="PTHR31333:SF2">
    <property type="entry name" value="PWWP DOMAIN-CONTAINING DNA REPAIR FACTOR 4"/>
    <property type="match status" value="1"/>
</dbReference>
<dbReference type="eggNOG" id="ENOG502QPRU">
    <property type="taxonomic scope" value="Eukaryota"/>
</dbReference>
<dbReference type="OMA" id="SENEGTM"/>
<reference evidence="6" key="4">
    <citation type="submission" date="2025-09" db="UniProtKB">
        <authorList>
            <consortium name="Ensembl"/>
        </authorList>
    </citation>
    <scope>IDENTIFICATION</scope>
    <source>
        <strain evidence="6">C57BL/6J</strain>
    </source>
</reference>
<dbReference type="MGI" id="MGI:3645575">
    <property type="gene designation" value="Pwwp4d"/>
</dbReference>
<dbReference type="FunFam" id="2.30.30.140:FF:000063">
    <property type="entry name" value="PWWP domain-containing DNA repair factor 3A"/>
    <property type="match status" value="1"/>
</dbReference>
<dbReference type="RefSeq" id="NP_001075139.1">
    <property type="nucleotide sequence ID" value="NM_001081670.2"/>
</dbReference>
<dbReference type="STRING" id="10090.ENSMUSP00000109751"/>
<dbReference type="RefSeq" id="XP_006528203.1">
    <property type="nucleotide sequence ID" value="XM_006528140.5"/>
</dbReference>
<dbReference type="GlyGen" id="A2BG95">
    <property type="glycosylation" value="1 site"/>
</dbReference>
<feature type="domain" description="PWWP" evidence="4">
    <location>
        <begin position="565"/>
        <end position="705"/>
    </location>
</feature>
<dbReference type="Bgee" id="ENSMUSG00000079531">
    <property type="expression patterns" value="Expressed in mesodermal cell in embryo and 5 other cell types or tissues"/>
</dbReference>
<dbReference type="Ensembl" id="ENSMUST00000114116.2">
    <property type="protein sequence ID" value="ENSMUSP00000109751.2"/>
    <property type="gene ID" value="ENSMUSG00000079531.2"/>
</dbReference>
<dbReference type="VEuPathDB" id="HostDB:ENSMUSG00000079531"/>
<dbReference type="InterPro" id="IPR048795">
    <property type="entry name" value="PWP3A_3B_4_C"/>
</dbReference>
<feature type="compositionally biased region" description="Basic residues" evidence="2">
    <location>
        <begin position="252"/>
        <end position="264"/>
    </location>
</feature>
<dbReference type="HOGENOM" id="CLU_388271_0_0_1"/>
<evidence type="ECO:0000259" key="4">
    <source>
        <dbReference type="Pfam" id="PF20886"/>
    </source>
</evidence>
<dbReference type="InParanoid" id="A2BG95"/>
<evidence type="ECO:0000256" key="1">
    <source>
        <dbReference type="ARBA" id="ARBA00008188"/>
    </source>
</evidence>
<evidence type="ECO:0000256" key="2">
    <source>
        <dbReference type="SAM" id="MobiDB-lite"/>
    </source>
</evidence>
<dbReference type="ProteomicsDB" id="307839"/>
<dbReference type="GeneID" id="546325"/>
<feature type="region of interest" description="Disordered" evidence="2">
    <location>
        <begin position="232"/>
        <end position="292"/>
    </location>
</feature>
<dbReference type="InterPro" id="IPR040263">
    <property type="entry name" value="PWP3A_3B_4"/>
</dbReference>
<dbReference type="RNAct" id="A2BG95">
    <property type="molecule type" value="protein"/>
</dbReference>
<gene>
    <name evidence="6 7" type="primary">Pwwp4d</name>
</gene>
<evidence type="ECO:0000313" key="6">
    <source>
        <dbReference type="Ensembl" id="ENSMUSP00000109751.2"/>
    </source>
</evidence>
<name>A2BG95_MOUSE</name>
<feature type="region of interest" description="Disordered" evidence="2">
    <location>
        <begin position="104"/>
        <end position="130"/>
    </location>
</feature>
<feature type="domain" description="PWWP" evidence="5">
    <location>
        <begin position="6"/>
        <end position="98"/>
    </location>
</feature>
<dbReference type="Gene3D" id="2.30.30.140">
    <property type="match status" value="1"/>
</dbReference>
<evidence type="ECO:0000313" key="7">
    <source>
        <dbReference type="MGI" id="MGI:3645575"/>
    </source>
</evidence>
<reference evidence="6" key="3">
    <citation type="submission" date="2025-08" db="UniProtKB">
        <authorList>
            <consortium name="Ensembl"/>
        </authorList>
    </citation>
    <scope>IDENTIFICATION</scope>
    <source>
        <strain evidence="6">C57BL/6J</strain>
    </source>
</reference>
<dbReference type="KEGG" id="mmu:546325"/>
<dbReference type="Gene3D" id="6.10.300.20">
    <property type="match status" value="1"/>
</dbReference>
<accession>A2BG95</accession>
<dbReference type="PhylomeDB" id="A2BG95"/>
<feature type="domain" description="MUM1-like PWWP" evidence="3">
    <location>
        <begin position="414"/>
        <end position="492"/>
    </location>
</feature>
<protein>
    <submittedName>
        <fullName evidence="6">PWWP domain containing 4D</fullName>
    </submittedName>
</protein>
<proteinExistence type="inferred from homology"/>
<reference evidence="6 8" key="2">
    <citation type="journal article" date="2011" name="PLoS Biol.">
        <title>Modernizing reference genome assemblies.</title>
        <authorList>
            <person name="Church D.M."/>
            <person name="Schneider V.A."/>
            <person name="Graves T."/>
            <person name="Auger K."/>
            <person name="Cunningham F."/>
            <person name="Bouk N."/>
            <person name="Chen H.C."/>
            <person name="Agarwala R."/>
            <person name="McLaren W.M."/>
            <person name="Ritchie G.R."/>
            <person name="Albracht D."/>
            <person name="Kremitzki M."/>
            <person name="Rock S."/>
            <person name="Kotkiewicz H."/>
            <person name="Kremitzki C."/>
            <person name="Wollam A."/>
            <person name="Trani L."/>
            <person name="Fulton L."/>
            <person name="Fulton R."/>
            <person name="Matthews L."/>
            <person name="Whitehead S."/>
            <person name="Chow W."/>
            <person name="Torrance J."/>
            <person name="Dunn M."/>
            <person name="Harden G."/>
            <person name="Threadgold G."/>
            <person name="Wood J."/>
            <person name="Collins J."/>
            <person name="Heath P."/>
            <person name="Griffiths G."/>
            <person name="Pelan S."/>
            <person name="Grafham D."/>
            <person name="Eichler E.E."/>
            <person name="Weinstock G."/>
            <person name="Mardis E.R."/>
            <person name="Wilson R.K."/>
            <person name="Howe K."/>
            <person name="Flicek P."/>
            <person name="Hubbard T."/>
        </authorList>
    </citation>
    <scope>NUCLEOTIDE SEQUENCE [LARGE SCALE GENOMIC DNA]</scope>
    <source>
        <strain evidence="6 8">C57BL/6J</strain>
    </source>
</reference>
<dbReference type="PANTHER" id="PTHR31333">
    <property type="entry name" value="PWWP DOMAIN-CONTAINING DNA REPAIR FACTOR 3 FAMILY MEMBER"/>
    <property type="match status" value="1"/>
</dbReference>
<dbReference type="SUPFAM" id="SSF63748">
    <property type="entry name" value="Tudor/PWWP/MBT"/>
    <property type="match status" value="1"/>
</dbReference>
<feature type="compositionally biased region" description="Polar residues" evidence="2">
    <location>
        <begin position="174"/>
        <end position="184"/>
    </location>
</feature>
<dbReference type="GeneTree" id="ENSGT00390000001700"/>
<dbReference type="AlphaFoldDB" id="A2BG95"/>
<dbReference type="iPTMnet" id="A2BG95"/>
<dbReference type="OrthoDB" id="10013064at2759"/>
<evidence type="ECO:0000313" key="8">
    <source>
        <dbReference type="Proteomes" id="UP000000589"/>
    </source>
</evidence>